<sequence length="83" mass="8566">MTGPLPEHPDVRQAVGVDACLSIEALVGAVAIVIAFQLCAQIAPAYPWPAALGGPVVRTVECVFRARGGRAWLPVLHGAGRPG</sequence>
<proteinExistence type="predicted"/>
<dbReference type="EMBL" id="BAAAOA010000017">
    <property type="protein sequence ID" value="GAA1757650.1"/>
    <property type="molecule type" value="Genomic_DNA"/>
</dbReference>
<reference evidence="1 2" key="1">
    <citation type="journal article" date="2019" name="Int. J. Syst. Evol. Microbiol.">
        <title>The Global Catalogue of Microorganisms (GCM) 10K type strain sequencing project: providing services to taxonomists for standard genome sequencing and annotation.</title>
        <authorList>
            <consortium name="The Broad Institute Genomics Platform"/>
            <consortium name="The Broad Institute Genome Sequencing Center for Infectious Disease"/>
            <person name="Wu L."/>
            <person name="Ma J."/>
        </authorList>
    </citation>
    <scope>NUCLEOTIDE SEQUENCE [LARGE SCALE GENOMIC DNA]</scope>
    <source>
        <strain evidence="1 2">JCM 14735</strain>
    </source>
</reference>
<protein>
    <submittedName>
        <fullName evidence="1">Uncharacterized protein</fullName>
    </submittedName>
</protein>
<evidence type="ECO:0000313" key="1">
    <source>
        <dbReference type="EMBL" id="GAA1757650.1"/>
    </source>
</evidence>
<evidence type="ECO:0000313" key="2">
    <source>
        <dbReference type="Proteomes" id="UP001501204"/>
    </source>
</evidence>
<name>A0ABN2KJU9_9MICC</name>
<keyword evidence="2" id="KW-1185">Reference proteome</keyword>
<dbReference type="Proteomes" id="UP001501204">
    <property type="component" value="Unassembled WGS sequence"/>
</dbReference>
<gene>
    <name evidence="1" type="ORF">GCM10009767_16200</name>
</gene>
<dbReference type="RefSeq" id="WP_344121406.1">
    <property type="nucleotide sequence ID" value="NZ_BAAAOA010000017.1"/>
</dbReference>
<organism evidence="1 2">
    <name type="scientific">Kocuria aegyptia</name>
    <dbReference type="NCBI Taxonomy" id="330943"/>
    <lineage>
        <taxon>Bacteria</taxon>
        <taxon>Bacillati</taxon>
        <taxon>Actinomycetota</taxon>
        <taxon>Actinomycetes</taxon>
        <taxon>Micrococcales</taxon>
        <taxon>Micrococcaceae</taxon>
        <taxon>Kocuria</taxon>
    </lineage>
</organism>
<accession>A0ABN2KJU9</accession>
<comment type="caution">
    <text evidence="1">The sequence shown here is derived from an EMBL/GenBank/DDBJ whole genome shotgun (WGS) entry which is preliminary data.</text>
</comment>